<dbReference type="RefSeq" id="WP_354663638.1">
    <property type="nucleotide sequence ID" value="NZ_JBEXAC010000003.1"/>
</dbReference>
<dbReference type="SMART" id="SM00530">
    <property type="entry name" value="HTH_XRE"/>
    <property type="match status" value="1"/>
</dbReference>
<evidence type="ECO:0000313" key="3">
    <source>
        <dbReference type="Proteomes" id="UP001549749"/>
    </source>
</evidence>
<keyword evidence="3" id="KW-1185">Reference proteome</keyword>
<dbReference type="SUPFAM" id="SSF47413">
    <property type="entry name" value="lambda repressor-like DNA-binding domains"/>
    <property type="match status" value="1"/>
</dbReference>
<accession>A0ABV2TEJ8</accession>
<evidence type="ECO:0000259" key="1">
    <source>
        <dbReference type="PROSITE" id="PS50943"/>
    </source>
</evidence>
<protein>
    <submittedName>
        <fullName evidence="2">Helix-turn-helix transcriptional regulator</fullName>
    </submittedName>
</protein>
<evidence type="ECO:0000313" key="2">
    <source>
        <dbReference type="EMBL" id="MET7001065.1"/>
    </source>
</evidence>
<dbReference type="InterPro" id="IPR010982">
    <property type="entry name" value="Lambda_DNA-bd_dom_sf"/>
</dbReference>
<sequence>MARRILKKKAERKKPYPVTEEKLNLALGLLAERLKSVRDAQGFTSYEHFANDLEISRSQYGKYEAGDTDIRFLSLVKIILGMGLPLSDFFKKGFEALTVDESNAQKGN</sequence>
<dbReference type="InterPro" id="IPR001387">
    <property type="entry name" value="Cro/C1-type_HTH"/>
</dbReference>
<name>A0ABV2TEJ8_9BACT</name>
<dbReference type="PROSITE" id="PS50943">
    <property type="entry name" value="HTH_CROC1"/>
    <property type="match status" value="1"/>
</dbReference>
<reference evidence="2 3" key="1">
    <citation type="submission" date="2024-06" db="EMBL/GenBank/DDBJ databases">
        <title>Chitinophaga defluvii sp. nov., isolated from municipal sewage.</title>
        <authorList>
            <person name="Zhang L."/>
        </authorList>
    </citation>
    <scope>NUCLEOTIDE SEQUENCE [LARGE SCALE GENOMIC DNA]</scope>
    <source>
        <strain evidence="2 3">H8</strain>
    </source>
</reference>
<dbReference type="Gene3D" id="1.10.260.40">
    <property type="entry name" value="lambda repressor-like DNA-binding domains"/>
    <property type="match status" value="1"/>
</dbReference>
<proteinExistence type="predicted"/>
<dbReference type="Proteomes" id="UP001549749">
    <property type="component" value="Unassembled WGS sequence"/>
</dbReference>
<dbReference type="CDD" id="cd00093">
    <property type="entry name" value="HTH_XRE"/>
    <property type="match status" value="1"/>
</dbReference>
<feature type="domain" description="HTH cro/C1-type" evidence="1">
    <location>
        <begin position="34"/>
        <end position="89"/>
    </location>
</feature>
<comment type="caution">
    <text evidence="2">The sequence shown here is derived from an EMBL/GenBank/DDBJ whole genome shotgun (WGS) entry which is preliminary data.</text>
</comment>
<gene>
    <name evidence="2" type="ORF">ABR189_27020</name>
</gene>
<dbReference type="EMBL" id="JBEXAC010000003">
    <property type="protein sequence ID" value="MET7001065.1"/>
    <property type="molecule type" value="Genomic_DNA"/>
</dbReference>
<organism evidence="2 3">
    <name type="scientific">Chitinophaga defluvii</name>
    <dbReference type="NCBI Taxonomy" id="3163343"/>
    <lineage>
        <taxon>Bacteria</taxon>
        <taxon>Pseudomonadati</taxon>
        <taxon>Bacteroidota</taxon>
        <taxon>Chitinophagia</taxon>
        <taxon>Chitinophagales</taxon>
        <taxon>Chitinophagaceae</taxon>
        <taxon>Chitinophaga</taxon>
    </lineage>
</organism>
<dbReference type="Pfam" id="PF01381">
    <property type="entry name" value="HTH_3"/>
    <property type="match status" value="1"/>
</dbReference>